<evidence type="ECO:0000256" key="2">
    <source>
        <dbReference type="ARBA" id="ARBA00022679"/>
    </source>
</evidence>
<dbReference type="InterPro" id="IPR016181">
    <property type="entry name" value="Acyl_CoA_acyltransferase"/>
</dbReference>
<reference evidence="6 7" key="1">
    <citation type="submission" date="2018-03" db="EMBL/GenBank/DDBJ databases">
        <title>Draft Genome Sequences of the Obligatory Marine Myxobacteria Enhygromyxa salina SWB007.</title>
        <authorList>
            <person name="Poehlein A."/>
            <person name="Moghaddam J.A."/>
            <person name="Harms H."/>
            <person name="Alanjari M."/>
            <person name="Koenig G.M."/>
            <person name="Daniel R."/>
            <person name="Schaeberle T.F."/>
        </authorList>
    </citation>
    <scope>NUCLEOTIDE SEQUENCE [LARGE SCALE GENOMIC DNA]</scope>
    <source>
        <strain evidence="6 7">SWB007</strain>
    </source>
</reference>
<dbReference type="InterPro" id="IPR015421">
    <property type="entry name" value="PyrdxlP-dep_Trfase_major"/>
</dbReference>
<dbReference type="PANTHER" id="PTHR13693">
    <property type="entry name" value="CLASS II AMINOTRANSFERASE/8-AMINO-7-OXONONANOATE SYNTHASE"/>
    <property type="match status" value="1"/>
</dbReference>
<keyword evidence="6" id="KW-0012">Acyltransferase</keyword>
<dbReference type="EC" id="2.3.1.-" evidence="6"/>
<dbReference type="EMBL" id="PVNL01000041">
    <property type="protein sequence ID" value="PRQ08534.1"/>
    <property type="molecule type" value="Genomic_DNA"/>
</dbReference>
<name>A0A2S9YTX2_9BACT</name>
<dbReference type="SUPFAM" id="SSF53383">
    <property type="entry name" value="PLP-dependent transferases"/>
    <property type="match status" value="1"/>
</dbReference>
<dbReference type="InterPro" id="IPR038740">
    <property type="entry name" value="BioF2-like_GNAT_dom"/>
</dbReference>
<evidence type="ECO:0000313" key="7">
    <source>
        <dbReference type="Proteomes" id="UP000238823"/>
    </source>
</evidence>
<protein>
    <submittedName>
        <fullName evidence="6">Putative pyridoxal phosphate-dependent acyltransferase</fullName>
        <ecNumber evidence="6">2.3.1.-</ecNumber>
    </submittedName>
</protein>
<dbReference type="InterPro" id="IPR004839">
    <property type="entry name" value="Aminotransferase_I/II_large"/>
</dbReference>
<feature type="domain" description="Aminotransferase class I/classII large" evidence="4">
    <location>
        <begin position="42"/>
        <end position="390"/>
    </location>
</feature>
<dbReference type="InterPro" id="IPR015422">
    <property type="entry name" value="PyrdxlP-dep_Trfase_small"/>
</dbReference>
<dbReference type="GO" id="GO:0008710">
    <property type="term" value="F:8-amino-7-oxononanoate synthase activity"/>
    <property type="evidence" value="ECO:0007669"/>
    <property type="project" value="TreeGrafter"/>
</dbReference>
<evidence type="ECO:0000313" key="6">
    <source>
        <dbReference type="EMBL" id="PRQ08534.1"/>
    </source>
</evidence>
<dbReference type="InterPro" id="IPR015424">
    <property type="entry name" value="PyrdxlP-dep_Trfase"/>
</dbReference>
<dbReference type="PANTHER" id="PTHR13693:SF100">
    <property type="entry name" value="8-AMINO-7-OXONONANOATE SYNTHASE"/>
    <property type="match status" value="1"/>
</dbReference>
<dbReference type="Proteomes" id="UP000238823">
    <property type="component" value="Unassembled WGS sequence"/>
</dbReference>
<dbReference type="Pfam" id="PF00155">
    <property type="entry name" value="Aminotran_1_2"/>
    <property type="match status" value="1"/>
</dbReference>
<dbReference type="Gene3D" id="3.90.1150.10">
    <property type="entry name" value="Aspartate Aminotransferase, domain 1"/>
    <property type="match status" value="1"/>
</dbReference>
<dbReference type="GO" id="GO:0009102">
    <property type="term" value="P:biotin biosynthetic process"/>
    <property type="evidence" value="ECO:0007669"/>
    <property type="project" value="TreeGrafter"/>
</dbReference>
<keyword evidence="2 6" id="KW-0808">Transferase</keyword>
<evidence type="ECO:0000256" key="3">
    <source>
        <dbReference type="ARBA" id="ARBA00022898"/>
    </source>
</evidence>
<gene>
    <name evidence="6" type="ORF">ENSA7_18200</name>
</gene>
<accession>A0A2S9YTX2</accession>
<comment type="caution">
    <text evidence="6">The sequence shown here is derived from an EMBL/GenBank/DDBJ whole genome shotgun (WGS) entry which is preliminary data.</text>
</comment>
<keyword evidence="3" id="KW-0663">Pyridoxal phosphate</keyword>
<dbReference type="OrthoDB" id="9807157at2"/>
<feature type="domain" description="BioF2-like acetyltransferase" evidence="5">
    <location>
        <begin position="632"/>
        <end position="769"/>
    </location>
</feature>
<comment type="cofactor">
    <cofactor evidence="1">
        <name>pyridoxal 5'-phosphate</name>
        <dbReference type="ChEBI" id="CHEBI:597326"/>
    </cofactor>
</comment>
<dbReference type="AlphaFoldDB" id="A0A2S9YTX2"/>
<dbReference type="GO" id="GO:0030170">
    <property type="term" value="F:pyridoxal phosphate binding"/>
    <property type="evidence" value="ECO:0007669"/>
    <property type="project" value="InterPro"/>
</dbReference>
<dbReference type="Gene3D" id="3.40.640.10">
    <property type="entry name" value="Type I PLP-dependent aspartate aminotransferase-like (Major domain)"/>
    <property type="match status" value="1"/>
</dbReference>
<dbReference type="Pfam" id="PF13480">
    <property type="entry name" value="Acetyltransf_6"/>
    <property type="match status" value="1"/>
</dbReference>
<proteinExistence type="predicted"/>
<evidence type="ECO:0000259" key="4">
    <source>
        <dbReference type="Pfam" id="PF00155"/>
    </source>
</evidence>
<dbReference type="SUPFAM" id="SSF55729">
    <property type="entry name" value="Acyl-CoA N-acyltransferases (Nat)"/>
    <property type="match status" value="1"/>
</dbReference>
<dbReference type="InterPro" id="IPR050087">
    <property type="entry name" value="AON_synthase_class-II"/>
</dbReference>
<dbReference type="RefSeq" id="WP_106088844.1">
    <property type="nucleotide sequence ID" value="NZ_PVNL01000041.1"/>
</dbReference>
<sequence length="810" mass="89968">MKDNKIATISRVMRDASARDLVHHTIEDERLDGRTIRCGDRTLLNFGTCNYLALEHHEALAAGVRDALERYGTQFSSSRAFTSIPLYDELEDALAEIFAKPVIVTPSTTLGHLAALPTIVGEKDAVIIDLQVHNSVQTAVQLLKADGVHVEVIRHNSMTALERKLDAYKGKYDKVWYLADGVYSIFGDSAPLAELERLLDRHPHFHLYIDDAHGMGWTGDKGCGWVRGRMAHHERMVLAVSLNKSFAAAGGALVLPNEAMARQIRDCGGPMTFSGPIQPPMLGAALASARLHASPEIREHQARLAELIAFANRSAQALGVPQYEVADTPVFFVPLGLPTATFKMVERLKADGFYTHGGSFPATPMKQSGLRFMLNAHQREADVLRLFQRIRYHYPMIMAEEGTSGPEVARHFGIAAFTVEASAPLTVVSPSTERLEVELVRSVDELDGEEWDRLFAGAGNLGVGSLRSMERVFADANDARERADFYYCIVRDGDGHPVLATVFTHALMKDDLFAPAGVSEQIEARRAADPLYLTSPTISLGAPITRGRHLVLDRAHPAWAEALRLLVRELEDAMQTHGATQMLLRDFVGDEDEELSATLYELGFTPASVPAVSRVEGLDWADRDAYMRRLSSRYRSDLRREVLRFEDQLEVVTSPPRSAAELRACYRLYLEVFERSLEMNVFPLPYRFFAEICANPSYDFIRLYRREDLAEDPGAAPIAVMFSSFDAAQYNALIVGLDYRYVRPLNTYKQILFQTVMRARALGCASLDLAFTASAVKKKVGGVASSARVYMQILDHFNLSVIDSIARKAG</sequence>
<evidence type="ECO:0000259" key="5">
    <source>
        <dbReference type="Pfam" id="PF13480"/>
    </source>
</evidence>
<evidence type="ECO:0000256" key="1">
    <source>
        <dbReference type="ARBA" id="ARBA00001933"/>
    </source>
</evidence>
<organism evidence="6 7">
    <name type="scientific">Enhygromyxa salina</name>
    <dbReference type="NCBI Taxonomy" id="215803"/>
    <lineage>
        <taxon>Bacteria</taxon>
        <taxon>Pseudomonadati</taxon>
        <taxon>Myxococcota</taxon>
        <taxon>Polyangia</taxon>
        <taxon>Nannocystales</taxon>
        <taxon>Nannocystaceae</taxon>
        <taxon>Enhygromyxa</taxon>
    </lineage>
</organism>